<dbReference type="PROSITE" id="PS50035">
    <property type="entry name" value="PLD"/>
    <property type="match status" value="1"/>
</dbReference>
<sequence length="532" mass="59202">MAASAFQEWAVIRLAVVQTRGCKGRLLFATVTELARGRPAPAKMVGVEACSLANSDDRVFFRRTVLSKEDAVAWYTSLGEGERCTPVPTHPDHREGSDGVPFLVPRLQDDQPWPALGLPITEELFSRPGQQALDAAPFIGSVPGRVHRRFGHHEGLDAFLRDNAAQAFVARRMHVNLSEYQEYLGSAAYIAPDPIIRQIDNFMAPAKDDRGERIIYRFVPRPGQNLEHLRLTTFDKEARLLTSFDTHHVPADGILEVAKGTCSGQYGYVVTHEQQGILAYQPFVGFIRQMNFSVQVAPRKSVRVRVPTTSAKDAPPMEYQAAVEQEEASRSILGEVTSPDPGARVAAEARRRERIALAKQYGQRWFHDNSREEAADFVRGLLRAARFRVVLVDPYLGALQLGQFLYVIYGSEVNVTLLTTALAFEATATESKMHQLQIFSKHLADLKDIQRLEPEVRVVPASKLHDRFMVVDDEVWFVGNSLNSLGVKASMIVRLPNPGEVIDRLEVLRLDAPSLANYIDVVGRSASGQSPE</sequence>
<evidence type="ECO:0000313" key="2">
    <source>
        <dbReference type="EMBL" id="PEH87805.1"/>
    </source>
</evidence>
<name>A0A2A7UR65_COMTR</name>
<dbReference type="STRING" id="1219032.GCA_001515545_02606"/>
<dbReference type="GO" id="GO:0006793">
    <property type="term" value="P:phosphorus metabolic process"/>
    <property type="evidence" value="ECO:0007669"/>
    <property type="project" value="UniProtKB-ARBA"/>
</dbReference>
<organism evidence="2 3">
    <name type="scientific">Comamonas terrigena</name>
    <dbReference type="NCBI Taxonomy" id="32013"/>
    <lineage>
        <taxon>Bacteria</taxon>
        <taxon>Pseudomonadati</taxon>
        <taxon>Pseudomonadota</taxon>
        <taxon>Betaproteobacteria</taxon>
        <taxon>Burkholderiales</taxon>
        <taxon>Comamonadaceae</taxon>
        <taxon>Comamonas</taxon>
    </lineage>
</organism>
<evidence type="ECO:0000259" key="1">
    <source>
        <dbReference type="PROSITE" id="PS50035"/>
    </source>
</evidence>
<evidence type="ECO:0000313" key="3">
    <source>
        <dbReference type="Proteomes" id="UP000220246"/>
    </source>
</evidence>
<feature type="domain" description="PLD phosphodiesterase" evidence="1">
    <location>
        <begin position="460"/>
        <end position="481"/>
    </location>
</feature>
<comment type="caution">
    <text evidence="2">The sequence shown here is derived from an EMBL/GenBank/DDBJ whole genome shotgun (WGS) entry which is preliminary data.</text>
</comment>
<dbReference type="InterPro" id="IPR001736">
    <property type="entry name" value="PLipase_D/transphosphatidylase"/>
</dbReference>
<dbReference type="AlphaFoldDB" id="A0A2A7UR65"/>
<dbReference type="EMBL" id="PDEA01000001">
    <property type="protein sequence ID" value="PEH87805.1"/>
    <property type="molecule type" value="Genomic_DNA"/>
</dbReference>
<dbReference type="Proteomes" id="UP000220246">
    <property type="component" value="Unassembled WGS sequence"/>
</dbReference>
<gene>
    <name evidence="2" type="ORF">CRM82_03545</name>
</gene>
<keyword evidence="3" id="KW-1185">Reference proteome</keyword>
<accession>A0A2A7UR65</accession>
<proteinExistence type="predicted"/>
<protein>
    <recommendedName>
        <fullName evidence="1">PLD phosphodiesterase domain-containing protein</fullName>
    </recommendedName>
</protein>
<reference evidence="3" key="1">
    <citation type="submission" date="2017-09" db="EMBL/GenBank/DDBJ databases">
        <title>FDA dAtabase for Regulatory Grade micrObial Sequences (FDA-ARGOS): Supporting development and validation of Infectious Disease Dx tests.</title>
        <authorList>
            <person name="Minogue T."/>
            <person name="Wolcott M."/>
            <person name="Wasieloski L."/>
            <person name="Aguilar W."/>
            <person name="Moore D."/>
            <person name="Tallon L."/>
            <person name="Sadzewicz L."/>
            <person name="Ott S."/>
            <person name="Zhao X."/>
            <person name="Nagaraj S."/>
            <person name="Vavikolanu K."/>
            <person name="Aluvathingal J."/>
            <person name="Nadendla S."/>
            <person name="Sichtig H."/>
        </authorList>
    </citation>
    <scope>NUCLEOTIDE SEQUENCE [LARGE SCALE GENOMIC DNA]</scope>
    <source>
        <strain evidence="3">FDAARGOS_394</strain>
    </source>
</reference>
<dbReference type="NCBIfam" id="NF040700">
    <property type="entry name" value="VPA1262_N_dom"/>
    <property type="match status" value="1"/>
</dbReference>
<dbReference type="GO" id="GO:0003824">
    <property type="term" value="F:catalytic activity"/>
    <property type="evidence" value="ECO:0007669"/>
    <property type="project" value="InterPro"/>
</dbReference>
<dbReference type="SUPFAM" id="SSF56024">
    <property type="entry name" value="Phospholipase D/nuclease"/>
    <property type="match status" value="1"/>
</dbReference>